<evidence type="ECO:0000313" key="1">
    <source>
        <dbReference type="EMBL" id="GIY05176.1"/>
    </source>
</evidence>
<protein>
    <submittedName>
        <fullName evidence="1">Uncharacterized protein</fullName>
    </submittedName>
</protein>
<name>A0AAV4Q834_CAEEX</name>
<proteinExistence type="predicted"/>
<sequence length="84" mass="9566">MIEDLQDISGDRSPGFLLPRMEYEYYTGDERHSFGLREEGKGCDPQQAPLNQIVITIGSSIAEPPWLDNGKVTSLLYKTRMIYL</sequence>
<dbReference type="EMBL" id="BPLR01005814">
    <property type="protein sequence ID" value="GIY05176.1"/>
    <property type="molecule type" value="Genomic_DNA"/>
</dbReference>
<keyword evidence="2" id="KW-1185">Reference proteome</keyword>
<gene>
    <name evidence="1" type="ORF">CEXT_551291</name>
</gene>
<organism evidence="1 2">
    <name type="scientific">Caerostris extrusa</name>
    <name type="common">Bark spider</name>
    <name type="synonym">Caerostris bankana</name>
    <dbReference type="NCBI Taxonomy" id="172846"/>
    <lineage>
        <taxon>Eukaryota</taxon>
        <taxon>Metazoa</taxon>
        <taxon>Ecdysozoa</taxon>
        <taxon>Arthropoda</taxon>
        <taxon>Chelicerata</taxon>
        <taxon>Arachnida</taxon>
        <taxon>Araneae</taxon>
        <taxon>Araneomorphae</taxon>
        <taxon>Entelegynae</taxon>
        <taxon>Araneoidea</taxon>
        <taxon>Araneidae</taxon>
        <taxon>Caerostris</taxon>
    </lineage>
</organism>
<accession>A0AAV4Q834</accession>
<dbReference type="AlphaFoldDB" id="A0AAV4Q834"/>
<reference evidence="1 2" key="1">
    <citation type="submission" date="2021-06" db="EMBL/GenBank/DDBJ databases">
        <title>Caerostris extrusa draft genome.</title>
        <authorList>
            <person name="Kono N."/>
            <person name="Arakawa K."/>
        </authorList>
    </citation>
    <scope>NUCLEOTIDE SEQUENCE [LARGE SCALE GENOMIC DNA]</scope>
</reference>
<comment type="caution">
    <text evidence="1">The sequence shown here is derived from an EMBL/GenBank/DDBJ whole genome shotgun (WGS) entry which is preliminary data.</text>
</comment>
<dbReference type="Proteomes" id="UP001054945">
    <property type="component" value="Unassembled WGS sequence"/>
</dbReference>
<evidence type="ECO:0000313" key="2">
    <source>
        <dbReference type="Proteomes" id="UP001054945"/>
    </source>
</evidence>